<dbReference type="InterPro" id="IPR050639">
    <property type="entry name" value="SSR_resolvase"/>
</dbReference>
<reference evidence="2 3" key="1">
    <citation type="submission" date="2018-07" db="EMBL/GenBank/DDBJ databases">
        <title>Genomic Encyclopedia of Type Strains, Phase IV (KMG-IV): sequencing the most valuable type-strain genomes for metagenomic binning, comparative biology and taxonomic classification.</title>
        <authorList>
            <person name="Goeker M."/>
        </authorList>
    </citation>
    <scope>NUCLEOTIDE SEQUENCE [LARGE SCALE GENOMIC DNA]</scope>
    <source>
        <strain evidence="2 3">DSM 14364</strain>
    </source>
</reference>
<dbReference type="PROSITE" id="PS51736">
    <property type="entry name" value="RECOMBINASES_3"/>
    <property type="match status" value="1"/>
</dbReference>
<proteinExistence type="predicted"/>
<dbReference type="SMART" id="SM00857">
    <property type="entry name" value="Resolvase"/>
    <property type="match status" value="1"/>
</dbReference>
<dbReference type="PANTHER" id="PTHR30461:SF23">
    <property type="entry name" value="DNA RECOMBINASE-RELATED"/>
    <property type="match status" value="1"/>
</dbReference>
<evidence type="ECO:0000313" key="2">
    <source>
        <dbReference type="EMBL" id="RDI60874.1"/>
    </source>
</evidence>
<gene>
    <name evidence="2" type="ORF">DES45_102262</name>
</gene>
<sequence length="229" mass="25146">MASKGKTKAVAYLRTSSAANVGADKDSEKRQRQAIEAYARAAGYELVFSYYDEAVSGADHVADRPGFTTMMEGIATNGVRTIIVETASRFARDLIVQETGYAMLKERGINLIAADSPDSFQDDTPTAKLIRQVLGAVSEFEKTMLVTKLKGARDRKRATGVKVEGRKSHAELNPELVALAKKLYRYPVNGKRRSLREVSAELAANGFVGSNGKPYQAMSIKRMIEAQYR</sequence>
<dbReference type="AlphaFoldDB" id="A0A370HVC9"/>
<dbReference type="Proteomes" id="UP000254925">
    <property type="component" value="Unassembled WGS sequence"/>
</dbReference>
<dbReference type="EMBL" id="QQBB01000002">
    <property type="protein sequence ID" value="RDI60874.1"/>
    <property type="molecule type" value="Genomic_DNA"/>
</dbReference>
<accession>A0A370HVC9</accession>
<protein>
    <submittedName>
        <fullName evidence="2">DNA invertase Pin-like site-specific DNA recombinase</fullName>
    </submittedName>
</protein>
<dbReference type="GO" id="GO:0003677">
    <property type="term" value="F:DNA binding"/>
    <property type="evidence" value="ECO:0007669"/>
    <property type="project" value="InterPro"/>
</dbReference>
<dbReference type="GO" id="GO:0000150">
    <property type="term" value="F:DNA strand exchange activity"/>
    <property type="evidence" value="ECO:0007669"/>
    <property type="project" value="InterPro"/>
</dbReference>
<organism evidence="2 3">
    <name type="scientific">Microvirga subterranea</name>
    <dbReference type="NCBI Taxonomy" id="186651"/>
    <lineage>
        <taxon>Bacteria</taxon>
        <taxon>Pseudomonadati</taxon>
        <taxon>Pseudomonadota</taxon>
        <taxon>Alphaproteobacteria</taxon>
        <taxon>Hyphomicrobiales</taxon>
        <taxon>Methylobacteriaceae</taxon>
        <taxon>Microvirga</taxon>
    </lineage>
</organism>
<dbReference type="CDD" id="cd00338">
    <property type="entry name" value="Ser_Recombinase"/>
    <property type="match status" value="1"/>
</dbReference>
<evidence type="ECO:0000259" key="1">
    <source>
        <dbReference type="PROSITE" id="PS51736"/>
    </source>
</evidence>
<name>A0A370HVC9_9HYPH</name>
<feature type="domain" description="Resolvase/invertase-type recombinase catalytic" evidence="1">
    <location>
        <begin position="8"/>
        <end position="160"/>
    </location>
</feature>
<comment type="caution">
    <text evidence="2">The sequence shown here is derived from an EMBL/GenBank/DDBJ whole genome shotgun (WGS) entry which is preliminary data.</text>
</comment>
<evidence type="ECO:0000313" key="3">
    <source>
        <dbReference type="Proteomes" id="UP000254925"/>
    </source>
</evidence>
<dbReference type="Gene3D" id="3.40.50.1390">
    <property type="entry name" value="Resolvase, N-terminal catalytic domain"/>
    <property type="match status" value="1"/>
</dbReference>
<dbReference type="SUPFAM" id="SSF53041">
    <property type="entry name" value="Resolvase-like"/>
    <property type="match status" value="1"/>
</dbReference>
<keyword evidence="3" id="KW-1185">Reference proteome</keyword>
<dbReference type="PANTHER" id="PTHR30461">
    <property type="entry name" value="DNA-INVERTASE FROM LAMBDOID PROPHAGE"/>
    <property type="match status" value="1"/>
</dbReference>
<dbReference type="InterPro" id="IPR006119">
    <property type="entry name" value="Resolv_N"/>
</dbReference>
<dbReference type="Pfam" id="PF00239">
    <property type="entry name" value="Resolvase"/>
    <property type="match status" value="1"/>
</dbReference>
<dbReference type="InterPro" id="IPR036162">
    <property type="entry name" value="Resolvase-like_N_sf"/>
</dbReference>